<dbReference type="Proteomes" id="UP001596303">
    <property type="component" value="Unassembled WGS sequence"/>
</dbReference>
<keyword evidence="2 6" id="KW-0812">Transmembrane</keyword>
<organism evidence="8 9">
    <name type="scientific">Ponticaulis profundi</name>
    <dbReference type="NCBI Taxonomy" id="2665222"/>
    <lineage>
        <taxon>Bacteria</taxon>
        <taxon>Pseudomonadati</taxon>
        <taxon>Pseudomonadota</taxon>
        <taxon>Alphaproteobacteria</taxon>
        <taxon>Hyphomonadales</taxon>
        <taxon>Hyphomonadaceae</taxon>
        <taxon>Ponticaulis</taxon>
    </lineage>
</organism>
<evidence type="ECO:0000256" key="2">
    <source>
        <dbReference type="ARBA" id="ARBA00022692"/>
    </source>
</evidence>
<evidence type="ECO:0000259" key="7">
    <source>
        <dbReference type="Pfam" id="PF00520"/>
    </source>
</evidence>
<keyword evidence="4 6" id="KW-0472">Membrane</keyword>
<dbReference type="EMBL" id="JBHSSW010000003">
    <property type="protein sequence ID" value="MFC6196989.1"/>
    <property type="molecule type" value="Genomic_DNA"/>
</dbReference>
<keyword evidence="3 6" id="KW-1133">Transmembrane helix</keyword>
<comment type="caution">
    <text evidence="8">The sequence shown here is derived from an EMBL/GenBank/DDBJ whole genome shotgun (WGS) entry which is preliminary data.</text>
</comment>
<evidence type="ECO:0000256" key="5">
    <source>
        <dbReference type="SAM" id="Coils"/>
    </source>
</evidence>
<sequence length="286" mass="32080">MTPTMEKASGLRGQVQKLVESALFRNTITILIVVNAVTLGLDTFEAVPPEVRYGLRIFDFAVIVIFAIELALKIYAWGLNFFRSGWNIFDFVIVSLSILPGAHAFQVLRSLRVLRILRLLHVVPMMKRIVEALFKALPGMGAILAVLGVLVYAGSVMATTLYGRTDDPDVHALFHDLPASAFTLFQVMTMDGWRNEVVQKVMDDGHPYAWIFFLIFIFLASFAVLNLFIALIVDALQAEQEAQQEEAIEHIEDAQEEARRESQQLMALVKDLKDDIADLKAQLNKS</sequence>
<dbReference type="SUPFAM" id="SSF81324">
    <property type="entry name" value="Voltage-gated potassium channels"/>
    <property type="match status" value="1"/>
</dbReference>
<keyword evidence="9" id="KW-1185">Reference proteome</keyword>
<dbReference type="PANTHER" id="PTHR10037:SF62">
    <property type="entry name" value="SODIUM CHANNEL PROTEIN 60E"/>
    <property type="match status" value="1"/>
</dbReference>
<feature type="transmembrane region" description="Helical" evidence="6">
    <location>
        <begin position="22"/>
        <end position="41"/>
    </location>
</feature>
<dbReference type="InterPro" id="IPR027359">
    <property type="entry name" value="Volt_channel_dom_sf"/>
</dbReference>
<feature type="transmembrane region" description="Helical" evidence="6">
    <location>
        <begin position="53"/>
        <end position="76"/>
    </location>
</feature>
<keyword evidence="5" id="KW-0175">Coiled coil</keyword>
<dbReference type="InterPro" id="IPR043203">
    <property type="entry name" value="VGCC_Ca_Na"/>
</dbReference>
<evidence type="ECO:0000313" key="8">
    <source>
        <dbReference type="EMBL" id="MFC6196989.1"/>
    </source>
</evidence>
<accession>A0ABW1S5Z8</accession>
<protein>
    <submittedName>
        <fullName evidence="8">Ion transporter</fullName>
    </submittedName>
</protein>
<evidence type="ECO:0000256" key="6">
    <source>
        <dbReference type="SAM" id="Phobius"/>
    </source>
</evidence>
<dbReference type="Gene3D" id="1.10.287.70">
    <property type="match status" value="1"/>
</dbReference>
<gene>
    <name evidence="8" type="ORF">ACFQDM_02815</name>
</gene>
<feature type="domain" description="Ion transport" evidence="7">
    <location>
        <begin position="23"/>
        <end position="243"/>
    </location>
</feature>
<evidence type="ECO:0000256" key="1">
    <source>
        <dbReference type="ARBA" id="ARBA00004141"/>
    </source>
</evidence>
<evidence type="ECO:0000313" key="9">
    <source>
        <dbReference type="Proteomes" id="UP001596303"/>
    </source>
</evidence>
<evidence type="ECO:0000256" key="4">
    <source>
        <dbReference type="ARBA" id="ARBA00023136"/>
    </source>
</evidence>
<dbReference type="Gene3D" id="1.20.120.350">
    <property type="entry name" value="Voltage-gated potassium channels. Chain C"/>
    <property type="match status" value="1"/>
</dbReference>
<proteinExistence type="predicted"/>
<dbReference type="RefSeq" id="WP_377375165.1">
    <property type="nucleotide sequence ID" value="NZ_JBHSSW010000003.1"/>
</dbReference>
<evidence type="ECO:0000256" key="3">
    <source>
        <dbReference type="ARBA" id="ARBA00022989"/>
    </source>
</evidence>
<feature type="transmembrane region" description="Helical" evidence="6">
    <location>
        <begin position="132"/>
        <end position="153"/>
    </location>
</feature>
<feature type="transmembrane region" description="Helical" evidence="6">
    <location>
        <begin position="208"/>
        <end position="233"/>
    </location>
</feature>
<reference evidence="9" key="1">
    <citation type="journal article" date="2019" name="Int. J. Syst. Evol. Microbiol.">
        <title>The Global Catalogue of Microorganisms (GCM) 10K type strain sequencing project: providing services to taxonomists for standard genome sequencing and annotation.</title>
        <authorList>
            <consortium name="The Broad Institute Genomics Platform"/>
            <consortium name="The Broad Institute Genome Sequencing Center for Infectious Disease"/>
            <person name="Wu L."/>
            <person name="Ma J."/>
        </authorList>
    </citation>
    <scope>NUCLEOTIDE SEQUENCE [LARGE SCALE GENOMIC DNA]</scope>
    <source>
        <strain evidence="9">CGMCC-1.15741</strain>
    </source>
</reference>
<dbReference type="PANTHER" id="PTHR10037">
    <property type="entry name" value="VOLTAGE-GATED CATION CHANNEL CALCIUM AND SODIUM"/>
    <property type="match status" value="1"/>
</dbReference>
<comment type="subcellular location">
    <subcellularLocation>
        <location evidence="1">Membrane</location>
        <topology evidence="1">Multi-pass membrane protein</topology>
    </subcellularLocation>
</comment>
<dbReference type="InterPro" id="IPR005821">
    <property type="entry name" value="Ion_trans_dom"/>
</dbReference>
<feature type="coiled-coil region" evidence="5">
    <location>
        <begin position="233"/>
        <end position="282"/>
    </location>
</feature>
<dbReference type="Pfam" id="PF00520">
    <property type="entry name" value="Ion_trans"/>
    <property type="match status" value="1"/>
</dbReference>
<name>A0ABW1S5Z8_9PROT</name>